<dbReference type="PATRIC" id="fig|423471.3.peg.222"/>
<dbReference type="AlphaFoldDB" id="G5IY86"/>
<accession>G5IY86</accession>
<comment type="caution">
    <text evidence="2">The sequence shown here is derived from an EMBL/GenBank/DDBJ whole genome shotgun (WGS) entry which is preliminary data.</text>
</comment>
<dbReference type="SUPFAM" id="SSF141673">
    <property type="entry name" value="MOSC N-terminal domain-like"/>
    <property type="match status" value="1"/>
</dbReference>
<name>G5IY86_CROWT</name>
<dbReference type="GO" id="GO:0030170">
    <property type="term" value="F:pyridoxal phosphate binding"/>
    <property type="evidence" value="ECO:0007669"/>
    <property type="project" value="InterPro"/>
</dbReference>
<dbReference type="PROSITE" id="PS51340">
    <property type="entry name" value="MOSC"/>
    <property type="match status" value="1"/>
</dbReference>
<evidence type="ECO:0000313" key="3">
    <source>
        <dbReference type="Proteomes" id="UP000003477"/>
    </source>
</evidence>
<dbReference type="Pfam" id="PF03473">
    <property type="entry name" value="MOSC"/>
    <property type="match status" value="1"/>
</dbReference>
<sequence length="267" mass="30962">MELINQKPFLDKIIIYPIKSLDGLSISQATLLKGGALKYDRQWAIFTEGKKLINAKSNNKIYKLRATYNNSLSQVTLEHRDNNLKQTFDLQREMKQIEIFLSDYFGCLVYLKENKFTGFPDDSNASGPTVISKATLQTIAQWFPDLTIEEIRRRFRANLEINGVSAFWEDQLFANKNEWVDFRIGNVNFQGIHPCQRCIVPTKDSYTGTITNNFQKQFITKRKETLPSWVNPSQFNHFYRVSVNTKIINLQQESSLKVGDEVEIMNN</sequence>
<dbReference type="GeneID" id="88764200"/>
<dbReference type="RefSeq" id="WP_007308904.1">
    <property type="nucleotide sequence ID" value="NZ_AESD01000036.1"/>
</dbReference>
<evidence type="ECO:0000313" key="2">
    <source>
        <dbReference type="EMBL" id="EHJ15092.1"/>
    </source>
</evidence>
<feature type="domain" description="MOSC" evidence="1">
    <location>
        <begin position="94"/>
        <end position="265"/>
    </location>
</feature>
<organism evidence="2 3">
    <name type="scientific">Crocosphaera watsonii WH 0003</name>
    <dbReference type="NCBI Taxonomy" id="423471"/>
    <lineage>
        <taxon>Bacteria</taxon>
        <taxon>Bacillati</taxon>
        <taxon>Cyanobacteriota</taxon>
        <taxon>Cyanophyceae</taxon>
        <taxon>Oscillatoriophycideae</taxon>
        <taxon>Chroococcales</taxon>
        <taxon>Aphanothecaceae</taxon>
        <taxon>Crocosphaera</taxon>
    </lineage>
</organism>
<dbReference type="InterPro" id="IPR005303">
    <property type="entry name" value="MOCOS_middle"/>
</dbReference>
<evidence type="ECO:0000259" key="1">
    <source>
        <dbReference type="PROSITE" id="PS51340"/>
    </source>
</evidence>
<dbReference type="Proteomes" id="UP000003477">
    <property type="component" value="Unassembled WGS sequence"/>
</dbReference>
<protein>
    <recommendedName>
        <fullName evidence="1">MOSC domain-containing protein</fullName>
    </recommendedName>
</protein>
<dbReference type="InterPro" id="IPR005302">
    <property type="entry name" value="MoCF_Sase_C"/>
</dbReference>
<dbReference type="GO" id="GO:0003824">
    <property type="term" value="F:catalytic activity"/>
    <property type="evidence" value="ECO:0007669"/>
    <property type="project" value="InterPro"/>
</dbReference>
<proteinExistence type="predicted"/>
<dbReference type="GO" id="GO:0030151">
    <property type="term" value="F:molybdenum ion binding"/>
    <property type="evidence" value="ECO:0007669"/>
    <property type="project" value="InterPro"/>
</dbReference>
<gene>
    <name evidence="2" type="ORF">CWATWH0003_0240</name>
</gene>
<dbReference type="EMBL" id="AESD01000036">
    <property type="protein sequence ID" value="EHJ15092.1"/>
    <property type="molecule type" value="Genomic_DNA"/>
</dbReference>
<reference evidence="2 3" key="1">
    <citation type="journal article" date="2011" name="Front. Microbiol.">
        <title>Two Strains of Crocosphaera watsonii with Highly Conserved Genomes are Distinguished by Strain-Specific Features.</title>
        <authorList>
            <person name="Bench S.R."/>
            <person name="Ilikchyan I.N."/>
            <person name="Tripp H.J."/>
            <person name="Zehr J.P."/>
        </authorList>
    </citation>
    <scope>NUCLEOTIDE SEQUENCE [LARGE SCALE GENOMIC DNA]</scope>
    <source>
        <strain evidence="2 3">WH 0003</strain>
    </source>
</reference>
<dbReference type="Pfam" id="PF03476">
    <property type="entry name" value="MOSC_N"/>
    <property type="match status" value="1"/>
</dbReference>